<keyword evidence="1 2" id="KW-1133">Transmembrane helix</keyword>
<feature type="transmembrane region" description="Helical" evidence="2">
    <location>
        <begin position="136"/>
        <end position="160"/>
    </location>
</feature>
<sequence>MTKTGKQRRSSTASHLLATITLVSTLAMLLYARTSPLSNGLASDVFGDTGTAPRLRRYNAAFAPIPDFPALPASRKLQQSTVGDRSEIHNNNNNNNDTLTGMGETLCDIDYCREIFEETICVERTEQKSTLASVPLWLQVLLLMILLSFSALFSGLTLGLMSLDITGLEIVMAGDDPAAAKYAEKIYPLRKRGNLLLCTLLLGNTAVNSLMSIFSAEIFNGTIGFVTSTFLILIFGEIIPQAFCSRYALRIGSFAVPVVKVIRALLFVLAYPLAKILDWTLGRELATTYSGAEMIELLNVHVKENIIDQEEAKAMQGALTYKNIHVSDAMTAMEQTFMLEVDEKLSFETIGKIFKTGYSRIPVYEIVRNNVIGLLFVKDLIFLDPEDDVSVRSKITSSGRSRREQRK</sequence>
<dbReference type="EMBL" id="CAACVS010000285">
    <property type="protein sequence ID" value="VEU40499.1"/>
    <property type="molecule type" value="Genomic_DNA"/>
</dbReference>
<dbReference type="PANTHER" id="PTHR12064:SF94">
    <property type="entry name" value="UNEXTENDED PROTEIN"/>
    <property type="match status" value="1"/>
</dbReference>
<dbReference type="AlphaFoldDB" id="A0A448ZEL5"/>
<accession>A0A448ZEL5</accession>
<feature type="transmembrane region" description="Helical" evidence="2">
    <location>
        <begin position="195"/>
        <end position="216"/>
    </location>
</feature>
<feature type="transmembrane region" description="Helical" evidence="2">
    <location>
        <begin position="12"/>
        <end position="32"/>
    </location>
</feature>
<dbReference type="InterPro" id="IPR002550">
    <property type="entry name" value="CNNM"/>
</dbReference>
<protein>
    <recommendedName>
        <fullName evidence="3">CNNM transmembrane domain-containing protein</fullName>
    </recommendedName>
</protein>
<dbReference type="Gene3D" id="3.10.580.10">
    <property type="entry name" value="CBS-domain"/>
    <property type="match status" value="1"/>
</dbReference>
<proteinExistence type="predicted"/>
<dbReference type="PROSITE" id="PS51846">
    <property type="entry name" value="CNNM"/>
    <property type="match status" value="1"/>
</dbReference>
<dbReference type="Proteomes" id="UP000291116">
    <property type="component" value="Unassembled WGS sequence"/>
</dbReference>
<dbReference type="GO" id="GO:0016020">
    <property type="term" value="C:membrane"/>
    <property type="evidence" value="ECO:0007669"/>
    <property type="project" value="UniProtKB-UniRule"/>
</dbReference>
<keyword evidence="1 2" id="KW-0812">Transmembrane</keyword>
<organism evidence="4 5">
    <name type="scientific">Pseudo-nitzschia multistriata</name>
    <dbReference type="NCBI Taxonomy" id="183589"/>
    <lineage>
        <taxon>Eukaryota</taxon>
        <taxon>Sar</taxon>
        <taxon>Stramenopiles</taxon>
        <taxon>Ochrophyta</taxon>
        <taxon>Bacillariophyta</taxon>
        <taxon>Bacillariophyceae</taxon>
        <taxon>Bacillariophycidae</taxon>
        <taxon>Bacillariales</taxon>
        <taxon>Bacillariaceae</taxon>
        <taxon>Pseudo-nitzschia</taxon>
    </lineage>
</organism>
<dbReference type="GO" id="GO:0010960">
    <property type="term" value="P:magnesium ion homeostasis"/>
    <property type="evidence" value="ECO:0007669"/>
    <property type="project" value="InterPro"/>
</dbReference>
<dbReference type="SUPFAM" id="SSF54631">
    <property type="entry name" value="CBS-domain pair"/>
    <property type="match status" value="1"/>
</dbReference>
<dbReference type="InterPro" id="IPR046342">
    <property type="entry name" value="CBS_dom_sf"/>
</dbReference>
<dbReference type="OrthoDB" id="5353557at2759"/>
<keyword evidence="1 2" id="KW-0472">Membrane</keyword>
<dbReference type="PANTHER" id="PTHR12064">
    <property type="entry name" value="METAL TRANSPORTER CNNM"/>
    <property type="match status" value="1"/>
</dbReference>
<feature type="transmembrane region" description="Helical" evidence="2">
    <location>
        <begin position="251"/>
        <end position="274"/>
    </location>
</feature>
<dbReference type="Pfam" id="PF01595">
    <property type="entry name" value="CNNM"/>
    <property type="match status" value="1"/>
</dbReference>
<evidence type="ECO:0000256" key="2">
    <source>
        <dbReference type="SAM" id="Phobius"/>
    </source>
</evidence>
<reference evidence="4 5" key="1">
    <citation type="submission" date="2019-01" db="EMBL/GenBank/DDBJ databases">
        <authorList>
            <person name="Ferrante I. M."/>
        </authorList>
    </citation>
    <scope>NUCLEOTIDE SEQUENCE [LARGE SCALE GENOMIC DNA]</scope>
    <source>
        <strain evidence="4 5">B856</strain>
    </source>
</reference>
<dbReference type="InterPro" id="IPR045095">
    <property type="entry name" value="ACDP"/>
</dbReference>
<evidence type="ECO:0000259" key="3">
    <source>
        <dbReference type="PROSITE" id="PS51846"/>
    </source>
</evidence>
<feature type="domain" description="CNNM transmembrane" evidence="3">
    <location>
        <begin position="132"/>
        <end position="311"/>
    </location>
</feature>
<feature type="transmembrane region" description="Helical" evidence="2">
    <location>
        <begin position="222"/>
        <end position="239"/>
    </location>
</feature>
<keyword evidence="5" id="KW-1185">Reference proteome</keyword>
<name>A0A448ZEL5_9STRA</name>
<evidence type="ECO:0000313" key="4">
    <source>
        <dbReference type="EMBL" id="VEU40499.1"/>
    </source>
</evidence>
<evidence type="ECO:0000256" key="1">
    <source>
        <dbReference type="PROSITE-ProRule" id="PRU01193"/>
    </source>
</evidence>
<evidence type="ECO:0000313" key="5">
    <source>
        <dbReference type="Proteomes" id="UP000291116"/>
    </source>
</evidence>
<gene>
    <name evidence="4" type="ORF">PSNMU_V1.4_AUG-EV-PASAV3_0073880</name>
</gene>